<dbReference type="InterPro" id="IPR000540">
    <property type="entry name" value="Flag_MotA_CS"/>
</dbReference>
<evidence type="ECO:0000256" key="5">
    <source>
        <dbReference type="ARBA" id="ARBA00022500"/>
    </source>
</evidence>
<evidence type="ECO:0000256" key="3">
    <source>
        <dbReference type="ARBA" id="ARBA00022448"/>
    </source>
</evidence>
<evidence type="ECO:0000256" key="6">
    <source>
        <dbReference type="ARBA" id="ARBA00022692"/>
    </source>
</evidence>
<dbReference type="RefSeq" id="WP_341425888.1">
    <property type="nucleotide sequence ID" value="NZ_FRAI01000005.1"/>
</dbReference>
<evidence type="ECO:0000256" key="1">
    <source>
        <dbReference type="ARBA" id="ARBA00004651"/>
    </source>
</evidence>
<dbReference type="EMBL" id="FRAI01000005">
    <property type="protein sequence ID" value="SHJ58784.1"/>
    <property type="molecule type" value="Genomic_DNA"/>
</dbReference>
<reference evidence="16" key="1">
    <citation type="submission" date="2016-11" db="EMBL/GenBank/DDBJ databases">
        <authorList>
            <person name="Varghese N."/>
            <person name="Submissions S."/>
        </authorList>
    </citation>
    <scope>NUCLEOTIDE SEQUENCE [LARGE SCALE GENOMIC DNA]</scope>
    <source>
        <strain evidence="16">DSM 14826</strain>
    </source>
</reference>
<comment type="subcellular location">
    <subcellularLocation>
        <location evidence="1">Cell membrane</location>
        <topology evidence="1">Multi-pass membrane protein</topology>
    </subcellularLocation>
</comment>
<dbReference type="InterPro" id="IPR047055">
    <property type="entry name" value="MotA-like"/>
</dbReference>
<feature type="transmembrane region" description="Helical" evidence="12">
    <location>
        <begin position="149"/>
        <end position="169"/>
    </location>
</feature>
<keyword evidence="11 12" id="KW-0472">Membrane</keyword>
<feature type="transmembrane region" description="Helical" evidence="12">
    <location>
        <begin position="7"/>
        <end position="24"/>
    </location>
</feature>
<keyword evidence="16" id="KW-1185">Reference proteome</keyword>
<dbReference type="Pfam" id="PF20560">
    <property type="entry name" value="MotA_N"/>
    <property type="match status" value="1"/>
</dbReference>
<dbReference type="Proteomes" id="UP000243547">
    <property type="component" value="Unassembled WGS sequence"/>
</dbReference>
<dbReference type="NCBIfam" id="NF006583">
    <property type="entry name" value="PRK09109.1"/>
    <property type="match status" value="1"/>
</dbReference>
<keyword evidence="4" id="KW-1003">Cell membrane</keyword>
<dbReference type="GO" id="GO:0071978">
    <property type="term" value="P:bacterial-type flagellum-dependent swarming motility"/>
    <property type="evidence" value="ECO:0007669"/>
    <property type="project" value="InterPro"/>
</dbReference>
<keyword evidence="6 12" id="KW-0812">Transmembrane</keyword>
<evidence type="ECO:0000256" key="9">
    <source>
        <dbReference type="ARBA" id="ARBA00022989"/>
    </source>
</evidence>
<organism evidence="15 16">
    <name type="scientific">Anaerobranca californiensis DSM 14826</name>
    <dbReference type="NCBI Taxonomy" id="1120989"/>
    <lineage>
        <taxon>Bacteria</taxon>
        <taxon>Bacillati</taxon>
        <taxon>Bacillota</taxon>
        <taxon>Clostridia</taxon>
        <taxon>Eubacteriales</taxon>
        <taxon>Proteinivoracaceae</taxon>
        <taxon>Anaerobranca</taxon>
    </lineage>
</organism>
<dbReference type="InterPro" id="IPR046786">
    <property type="entry name" value="MotA_N"/>
</dbReference>
<feature type="transmembrane region" description="Helical" evidence="12">
    <location>
        <begin position="30"/>
        <end position="51"/>
    </location>
</feature>
<feature type="domain" description="Motility protein A N-terminal" evidence="14">
    <location>
        <begin position="8"/>
        <end position="92"/>
    </location>
</feature>
<dbReference type="GO" id="GO:0005886">
    <property type="term" value="C:plasma membrane"/>
    <property type="evidence" value="ECO:0007669"/>
    <property type="project" value="UniProtKB-SubCell"/>
</dbReference>
<keyword evidence="7" id="KW-0283">Flagellar rotation</keyword>
<evidence type="ECO:0000256" key="7">
    <source>
        <dbReference type="ARBA" id="ARBA00022779"/>
    </source>
</evidence>
<name>A0A1M6KIL4_9FIRM</name>
<evidence type="ECO:0000256" key="10">
    <source>
        <dbReference type="ARBA" id="ARBA00023065"/>
    </source>
</evidence>
<evidence type="ECO:0000313" key="16">
    <source>
        <dbReference type="Proteomes" id="UP000243547"/>
    </source>
</evidence>
<evidence type="ECO:0000256" key="8">
    <source>
        <dbReference type="ARBA" id="ARBA00022781"/>
    </source>
</evidence>
<evidence type="ECO:0000256" key="2">
    <source>
        <dbReference type="ARBA" id="ARBA00008038"/>
    </source>
</evidence>
<keyword evidence="10" id="KW-0406">Ion transport</keyword>
<sequence>MLDLSTIIGLVSGIVLFLVALRAGGPLGTFYSTSSLLIVLGGTISAAIISYPLEQIKQMIKTIKKTISKNNFSSSEIITLMVRFSEKARREGLLSLEDEITEIEDNFIKKGVQLVVDGTDPELVRNILETELAFLEDRHKLGRGLFETMGSYAPAFGMAGTLIGLIRMLENLDNPDTIGPGLAVALITTFYGVILANLFFNPLAAKLKVKSSEEILLKEVVIEGLLSIQAGENPRIVEEKLKAFLAPSDRENLKNKKAGDDLNEAAE</sequence>
<keyword evidence="3" id="KW-0813">Transport</keyword>
<proteinExistence type="inferred from homology"/>
<dbReference type="PANTHER" id="PTHR30433">
    <property type="entry name" value="CHEMOTAXIS PROTEIN MOTA"/>
    <property type="match status" value="1"/>
</dbReference>
<evidence type="ECO:0000256" key="4">
    <source>
        <dbReference type="ARBA" id="ARBA00022475"/>
    </source>
</evidence>
<dbReference type="InterPro" id="IPR002898">
    <property type="entry name" value="MotA_ExbB_proton_chnl"/>
</dbReference>
<keyword evidence="5" id="KW-0145">Chemotaxis</keyword>
<dbReference type="GO" id="GO:1902600">
    <property type="term" value="P:proton transmembrane transport"/>
    <property type="evidence" value="ECO:0007669"/>
    <property type="project" value="UniProtKB-KW"/>
</dbReference>
<evidence type="ECO:0000259" key="14">
    <source>
        <dbReference type="Pfam" id="PF20560"/>
    </source>
</evidence>
<evidence type="ECO:0000256" key="12">
    <source>
        <dbReference type="SAM" id="Phobius"/>
    </source>
</evidence>
<dbReference type="AlphaFoldDB" id="A0A1M6KIL4"/>
<feature type="domain" description="MotA/TolQ/ExbB proton channel" evidence="13">
    <location>
        <begin position="101"/>
        <end position="217"/>
    </location>
</feature>
<dbReference type="PROSITE" id="PS01307">
    <property type="entry name" value="MOTA"/>
    <property type="match status" value="1"/>
</dbReference>
<accession>A0A1M6KIL4</accession>
<keyword evidence="9 12" id="KW-1133">Transmembrane helix</keyword>
<protein>
    <submittedName>
        <fullName evidence="15">Chemotaxis protein MotA</fullName>
    </submittedName>
</protein>
<comment type="similarity">
    <text evidence="2">Belongs to the MotA family.</text>
</comment>
<feature type="transmembrane region" description="Helical" evidence="12">
    <location>
        <begin position="181"/>
        <end position="200"/>
    </location>
</feature>
<dbReference type="GO" id="GO:0006935">
    <property type="term" value="P:chemotaxis"/>
    <property type="evidence" value="ECO:0007669"/>
    <property type="project" value="UniProtKB-KW"/>
</dbReference>
<evidence type="ECO:0000256" key="11">
    <source>
        <dbReference type="ARBA" id="ARBA00023136"/>
    </source>
</evidence>
<keyword evidence="8" id="KW-0375">Hydrogen ion transport</keyword>
<dbReference type="Pfam" id="PF01618">
    <property type="entry name" value="MotA_ExbB"/>
    <property type="match status" value="1"/>
</dbReference>
<evidence type="ECO:0000313" key="15">
    <source>
        <dbReference type="EMBL" id="SHJ58784.1"/>
    </source>
</evidence>
<dbReference type="PANTHER" id="PTHR30433:SF2">
    <property type="entry name" value="MOTILITY PROTEIN A"/>
    <property type="match status" value="1"/>
</dbReference>
<evidence type="ECO:0000259" key="13">
    <source>
        <dbReference type="Pfam" id="PF01618"/>
    </source>
</evidence>
<gene>
    <name evidence="15" type="ORF">SAMN02745227_00134</name>
</gene>
<dbReference type="STRING" id="1120989.SAMN02745227_00134"/>